<dbReference type="Proteomes" id="UP000510621">
    <property type="component" value="Chromosome"/>
</dbReference>
<protein>
    <submittedName>
        <fullName evidence="1">Uncharacterized protein</fullName>
    </submittedName>
</protein>
<accession>A0A7L6AVN7</accession>
<sequence length="86" mass="9177">MVHDYVLTESELKGINELLAGSGDVVVGSDPTAQPKPSPQPLGLSVDQLNAIANFFNDSRLPKTLAVSRPSSLVRLQTTTAMVSWV</sequence>
<proteinExistence type="predicted"/>
<keyword evidence="2" id="KW-1185">Reference proteome</keyword>
<dbReference type="AlphaFoldDB" id="A0A7L6AVN7"/>
<evidence type="ECO:0000313" key="1">
    <source>
        <dbReference type="EMBL" id="QLQ33234.1"/>
    </source>
</evidence>
<reference evidence="1" key="1">
    <citation type="submission" date="2020-06" db="EMBL/GenBank/DDBJ databases">
        <title>Analysis procedures for assessing recovery of high quality, complete, closed genomes from Nanopore long read metagenome sequencing.</title>
        <authorList>
            <person name="Bessarab I."/>
            <person name="Arumugam K."/>
            <person name="Haryono M."/>
            <person name="Liu X."/>
            <person name="Roy S."/>
            <person name="Zuniga-Montanez R.E."/>
            <person name="Qiu G."/>
            <person name="Drautz-Moses D.I."/>
            <person name="Law Y.Y."/>
            <person name="Wuertz S."/>
            <person name="Lauro F.M."/>
            <person name="Huson D.H."/>
            <person name="Williams R.B."/>
        </authorList>
    </citation>
    <scope>NUCLEOTIDE SEQUENCE [LARGE SCALE GENOMIC DNA]</scope>
    <source>
        <strain evidence="1">SSD2</strain>
    </source>
</reference>
<dbReference type="EMBL" id="CP059265">
    <property type="protein sequence ID" value="QLQ33234.1"/>
    <property type="molecule type" value="Genomic_DNA"/>
</dbReference>
<organism evidence="1 2">
    <name type="scientific">Candidatus Thiothrix singaporensis</name>
    <dbReference type="NCBI Taxonomy" id="2799669"/>
    <lineage>
        <taxon>Bacteria</taxon>
        <taxon>Pseudomonadati</taxon>
        <taxon>Pseudomonadota</taxon>
        <taxon>Gammaproteobacteria</taxon>
        <taxon>Thiotrichales</taxon>
        <taxon>Thiotrichaceae</taxon>
        <taxon>Thiothrix</taxon>
    </lineage>
</organism>
<name>A0A7L6AVN7_9GAMM</name>
<dbReference type="KEGG" id="this:HZT40_18385"/>
<gene>
    <name evidence="1" type="ORF">HZT40_18385</name>
</gene>
<evidence type="ECO:0000313" key="2">
    <source>
        <dbReference type="Proteomes" id="UP000510621"/>
    </source>
</evidence>